<sequence length="417" mass="44687">MPERRALRENGPVTNARLREWMRPAGQPPRLTWRGRLFDVVFALVLAAMAVHYTLDNLLGLISPPRRVSPLAPGDWIPLIAVGLAGTVPLMFRRRYPLAVLWLVLAAILVTPPDTPRLTFYAGVVAAYSAAAYSPYRMPTLASLAVLVLVVDVVTDDTPVPTVPTQYVPLLVVFLAVGAAYGVRSWRVRTDESRSRLSTVERERADAVRRAAELERTRIARELHDVVTHNVSMMVIQAGAARKVMDASPEQAREALLAVEAAGRAAMAELRHVMGLLAADGTATAELAPQPGLDQVAALVGRVRETGLPVELTVAGEPRPLASGVELAAYRVVQEALTNTVKHATGAKATVTVDYGADRLKVEVTDTGGDAAAAVTGAGRGLIGLRERLALYGGTLRSGPRAHEGYRVTALIPLEAL</sequence>
<keyword evidence="13" id="KW-1185">Reference proteome</keyword>
<evidence type="ECO:0000256" key="3">
    <source>
        <dbReference type="ARBA" id="ARBA00022553"/>
    </source>
</evidence>
<dbReference type="SUPFAM" id="SSF55874">
    <property type="entry name" value="ATPase domain of HSP90 chaperone/DNA topoisomerase II/histidine kinase"/>
    <property type="match status" value="1"/>
</dbReference>
<dbReference type="Pfam" id="PF07730">
    <property type="entry name" value="HisKA_3"/>
    <property type="match status" value="1"/>
</dbReference>
<dbReference type="GO" id="GO:0000155">
    <property type="term" value="F:phosphorelay sensor kinase activity"/>
    <property type="evidence" value="ECO:0007669"/>
    <property type="project" value="InterPro"/>
</dbReference>
<dbReference type="Pfam" id="PF02518">
    <property type="entry name" value="HATPase_c"/>
    <property type="match status" value="1"/>
</dbReference>
<evidence type="ECO:0000259" key="11">
    <source>
        <dbReference type="Pfam" id="PF07730"/>
    </source>
</evidence>
<evidence type="ECO:0000256" key="8">
    <source>
        <dbReference type="ARBA" id="ARBA00023012"/>
    </source>
</evidence>
<dbReference type="AlphaFoldDB" id="A0A1H2S8K6"/>
<dbReference type="GO" id="GO:0046983">
    <property type="term" value="F:protein dimerization activity"/>
    <property type="evidence" value="ECO:0007669"/>
    <property type="project" value="InterPro"/>
</dbReference>
<feature type="domain" description="Signal transduction histidine kinase subgroup 3 dimerisation and phosphoacceptor" evidence="11">
    <location>
        <begin position="215"/>
        <end position="278"/>
    </location>
</feature>
<feature type="transmembrane region" description="Helical" evidence="9">
    <location>
        <begin position="139"/>
        <end position="155"/>
    </location>
</feature>
<reference evidence="12 13" key="1">
    <citation type="submission" date="2016-10" db="EMBL/GenBank/DDBJ databases">
        <authorList>
            <person name="de Groot N.N."/>
        </authorList>
    </citation>
    <scope>NUCLEOTIDE SEQUENCE [LARGE SCALE GENOMIC DNA]</scope>
    <source>
        <strain evidence="12 13">CPCC 202699</strain>
    </source>
</reference>
<dbReference type="OrthoDB" id="227596at2"/>
<dbReference type="PANTHER" id="PTHR24421">
    <property type="entry name" value="NITRATE/NITRITE SENSOR PROTEIN NARX-RELATED"/>
    <property type="match status" value="1"/>
</dbReference>
<protein>
    <recommendedName>
        <fullName evidence="2">histidine kinase</fullName>
        <ecNumber evidence="2">2.7.13.3</ecNumber>
    </recommendedName>
</protein>
<dbReference type="InterPro" id="IPR050482">
    <property type="entry name" value="Sensor_HK_TwoCompSys"/>
</dbReference>
<dbReference type="InterPro" id="IPR036890">
    <property type="entry name" value="HATPase_C_sf"/>
</dbReference>
<feature type="transmembrane region" description="Helical" evidence="9">
    <location>
        <begin position="96"/>
        <end position="112"/>
    </location>
</feature>
<dbReference type="Proteomes" id="UP000199515">
    <property type="component" value="Unassembled WGS sequence"/>
</dbReference>
<feature type="transmembrane region" description="Helical" evidence="9">
    <location>
        <begin position="167"/>
        <end position="186"/>
    </location>
</feature>
<evidence type="ECO:0000259" key="10">
    <source>
        <dbReference type="Pfam" id="PF02518"/>
    </source>
</evidence>
<keyword evidence="3" id="KW-0597">Phosphoprotein</keyword>
<evidence type="ECO:0000256" key="5">
    <source>
        <dbReference type="ARBA" id="ARBA00022741"/>
    </source>
</evidence>
<keyword evidence="5" id="KW-0547">Nucleotide-binding</keyword>
<evidence type="ECO:0000313" key="13">
    <source>
        <dbReference type="Proteomes" id="UP000199515"/>
    </source>
</evidence>
<evidence type="ECO:0000256" key="1">
    <source>
        <dbReference type="ARBA" id="ARBA00000085"/>
    </source>
</evidence>
<gene>
    <name evidence="12" type="ORF">SAMN05421504_101140</name>
</gene>
<dbReference type="Gene3D" id="3.30.565.10">
    <property type="entry name" value="Histidine kinase-like ATPase, C-terminal domain"/>
    <property type="match status" value="1"/>
</dbReference>
<dbReference type="EMBL" id="FNON01000001">
    <property type="protein sequence ID" value="SDW27870.1"/>
    <property type="molecule type" value="Genomic_DNA"/>
</dbReference>
<keyword evidence="9" id="KW-0472">Membrane</keyword>
<evidence type="ECO:0000256" key="2">
    <source>
        <dbReference type="ARBA" id="ARBA00012438"/>
    </source>
</evidence>
<organism evidence="12 13">
    <name type="scientific">Amycolatopsis xylanica</name>
    <dbReference type="NCBI Taxonomy" id="589385"/>
    <lineage>
        <taxon>Bacteria</taxon>
        <taxon>Bacillati</taxon>
        <taxon>Actinomycetota</taxon>
        <taxon>Actinomycetes</taxon>
        <taxon>Pseudonocardiales</taxon>
        <taxon>Pseudonocardiaceae</taxon>
        <taxon>Amycolatopsis</taxon>
    </lineage>
</organism>
<proteinExistence type="predicted"/>
<feature type="transmembrane region" description="Helical" evidence="9">
    <location>
        <begin position="37"/>
        <end position="55"/>
    </location>
</feature>
<keyword evidence="8" id="KW-0902">Two-component regulatory system</keyword>
<dbReference type="InterPro" id="IPR011712">
    <property type="entry name" value="Sig_transdc_His_kin_sub3_dim/P"/>
</dbReference>
<dbReference type="GO" id="GO:0005524">
    <property type="term" value="F:ATP binding"/>
    <property type="evidence" value="ECO:0007669"/>
    <property type="project" value="UniProtKB-KW"/>
</dbReference>
<keyword evidence="7" id="KW-0067">ATP-binding</keyword>
<evidence type="ECO:0000256" key="7">
    <source>
        <dbReference type="ARBA" id="ARBA00022840"/>
    </source>
</evidence>
<evidence type="ECO:0000256" key="4">
    <source>
        <dbReference type="ARBA" id="ARBA00022679"/>
    </source>
</evidence>
<keyword evidence="9" id="KW-1133">Transmembrane helix</keyword>
<dbReference type="PANTHER" id="PTHR24421:SF10">
    <property type="entry name" value="NITRATE_NITRITE SENSOR PROTEIN NARQ"/>
    <property type="match status" value="1"/>
</dbReference>
<accession>A0A1H2S8K6</accession>
<evidence type="ECO:0000313" key="12">
    <source>
        <dbReference type="EMBL" id="SDW27870.1"/>
    </source>
</evidence>
<comment type="catalytic activity">
    <reaction evidence="1">
        <text>ATP + protein L-histidine = ADP + protein N-phospho-L-histidine.</text>
        <dbReference type="EC" id="2.7.13.3"/>
    </reaction>
</comment>
<name>A0A1H2S8K6_9PSEU</name>
<keyword evidence="9" id="KW-0812">Transmembrane</keyword>
<dbReference type="Gene3D" id="1.20.5.1930">
    <property type="match status" value="1"/>
</dbReference>
<keyword evidence="6 12" id="KW-0418">Kinase</keyword>
<evidence type="ECO:0000256" key="9">
    <source>
        <dbReference type="SAM" id="Phobius"/>
    </source>
</evidence>
<dbReference type="InterPro" id="IPR003594">
    <property type="entry name" value="HATPase_dom"/>
</dbReference>
<dbReference type="CDD" id="cd16917">
    <property type="entry name" value="HATPase_UhpB-NarQ-NarX-like"/>
    <property type="match status" value="1"/>
</dbReference>
<dbReference type="GO" id="GO:0016020">
    <property type="term" value="C:membrane"/>
    <property type="evidence" value="ECO:0007669"/>
    <property type="project" value="InterPro"/>
</dbReference>
<feature type="transmembrane region" description="Helical" evidence="9">
    <location>
        <begin position="75"/>
        <end position="91"/>
    </location>
</feature>
<dbReference type="EC" id="2.7.13.3" evidence="2"/>
<feature type="domain" description="Histidine kinase/HSP90-like ATPase" evidence="10">
    <location>
        <begin position="325"/>
        <end position="415"/>
    </location>
</feature>
<evidence type="ECO:0000256" key="6">
    <source>
        <dbReference type="ARBA" id="ARBA00022777"/>
    </source>
</evidence>
<dbReference type="STRING" id="589385.SAMN05421504_101140"/>
<keyword evidence="4" id="KW-0808">Transferase</keyword>